<dbReference type="SUPFAM" id="SSF88713">
    <property type="entry name" value="Glycoside hydrolase/deacetylase"/>
    <property type="match status" value="1"/>
</dbReference>
<dbReference type="PANTHER" id="PTHR30292">
    <property type="entry name" value="UNCHARACTERIZED PROTEIN YBGL-RELATED"/>
    <property type="match status" value="1"/>
</dbReference>
<dbReference type="InterPro" id="IPR011330">
    <property type="entry name" value="Glyco_hydro/deAcase_b/a-brl"/>
</dbReference>
<keyword evidence="1" id="KW-0378">Hydrolase</keyword>
<organism evidence="1 2">
    <name type="scientific">Undibacterium seohonense</name>
    <dbReference type="NCBI Taxonomy" id="1344950"/>
    <lineage>
        <taxon>Bacteria</taxon>
        <taxon>Pseudomonadati</taxon>
        <taxon>Pseudomonadota</taxon>
        <taxon>Betaproteobacteria</taxon>
        <taxon>Burkholderiales</taxon>
        <taxon>Oxalobacteraceae</taxon>
        <taxon>Undibacterium</taxon>
    </lineage>
</organism>
<evidence type="ECO:0000313" key="1">
    <source>
        <dbReference type="EMBL" id="MBC3806923.1"/>
    </source>
</evidence>
<proteinExistence type="predicted"/>
<dbReference type="InterPro" id="IPR005501">
    <property type="entry name" value="LamB/YcsF/PxpA-like"/>
</dbReference>
<dbReference type="Gene3D" id="3.20.20.370">
    <property type="entry name" value="Glycoside hydrolase/deacetylase"/>
    <property type="match status" value="1"/>
</dbReference>
<evidence type="ECO:0000313" key="2">
    <source>
        <dbReference type="Proteomes" id="UP000648257"/>
    </source>
</evidence>
<dbReference type="NCBIfam" id="NF003814">
    <property type="entry name" value="PRK05406.1-3"/>
    <property type="match status" value="1"/>
</dbReference>
<dbReference type="PANTHER" id="PTHR30292:SF0">
    <property type="entry name" value="5-OXOPROLINASE SUBUNIT A"/>
    <property type="match status" value="1"/>
</dbReference>
<keyword evidence="2" id="KW-1185">Reference proteome</keyword>
<dbReference type="GO" id="GO:0017168">
    <property type="term" value="F:5-oxoprolinase (ATP-hydrolyzing) activity"/>
    <property type="evidence" value="ECO:0007669"/>
    <property type="project" value="UniProtKB-EC"/>
</dbReference>
<dbReference type="EC" id="3.5.2.9" evidence="1"/>
<name>A0ABR6X2N1_9BURK</name>
<sequence>MSEAISATVSAPRKIDLNADLGEGGVHDEAILAIVSSANIACGGHTGDTHSMRTAVRLAKANGVAIGAHPSFVDRDNFGRTAQHPPLDLLFTQLCEQVDQLSGVATQEGCVLQHLKPHGALYNQAANDAALGNVLIRVIQHCNPQLRLVALAGSKLVKQAQAANLQVIQEAFADRRYNSDGSLRARSFADACIDTAAEAVQQTISLVEHDQLRSVDGELINIHAETLCVHGDGIHALRLLESIRSELITRGFIIAAN</sequence>
<comment type="caution">
    <text evidence="1">The sequence shown here is derived from an EMBL/GenBank/DDBJ whole genome shotgun (WGS) entry which is preliminary data.</text>
</comment>
<dbReference type="CDD" id="cd10801">
    <property type="entry name" value="LamB_YcsF_like_1"/>
    <property type="match status" value="1"/>
</dbReference>
<gene>
    <name evidence="1" type="primary">pxpA</name>
    <name evidence="1" type="ORF">H8K52_06135</name>
</gene>
<dbReference type="RefSeq" id="WP_186922015.1">
    <property type="nucleotide sequence ID" value="NZ_JACOFW010000005.1"/>
</dbReference>
<dbReference type="EMBL" id="JACOFW010000005">
    <property type="protein sequence ID" value="MBC3806923.1"/>
    <property type="molecule type" value="Genomic_DNA"/>
</dbReference>
<protein>
    <submittedName>
        <fullName evidence="1">5-oxoprolinase subunit PxpA</fullName>
        <ecNumber evidence="1">3.5.2.9</ecNumber>
    </submittedName>
</protein>
<dbReference type="Pfam" id="PF03746">
    <property type="entry name" value="LamB_YcsF"/>
    <property type="match status" value="1"/>
</dbReference>
<dbReference type="Proteomes" id="UP000648257">
    <property type="component" value="Unassembled WGS sequence"/>
</dbReference>
<reference evidence="1 2" key="1">
    <citation type="submission" date="2020-08" db="EMBL/GenBank/DDBJ databases">
        <title>Novel species isolated from subtropical streams in China.</title>
        <authorList>
            <person name="Lu H."/>
        </authorList>
    </citation>
    <scope>NUCLEOTIDE SEQUENCE [LARGE SCALE GENOMIC DNA]</scope>
    <source>
        <strain evidence="1 2">KACC 16656</strain>
    </source>
</reference>
<accession>A0ABR6X2N1</accession>